<dbReference type="Proteomes" id="UP000231896">
    <property type="component" value="Chromosome"/>
</dbReference>
<feature type="transmembrane region" description="Helical" evidence="1">
    <location>
        <begin position="87"/>
        <end position="104"/>
    </location>
</feature>
<name>A0A2K8NWW5_9MOLU</name>
<evidence type="ECO:0000313" key="3">
    <source>
        <dbReference type="Proteomes" id="UP000231896"/>
    </source>
</evidence>
<protein>
    <submittedName>
        <fullName evidence="2">Uncharacterized protein</fullName>
    </submittedName>
</protein>
<feature type="transmembrane region" description="Helical" evidence="1">
    <location>
        <begin position="190"/>
        <end position="223"/>
    </location>
</feature>
<dbReference type="NCBIfam" id="NF043064">
    <property type="entry name" value="MMSYN1_0877"/>
    <property type="match status" value="1"/>
</dbReference>
<dbReference type="Gene3D" id="1.10.1760.20">
    <property type="match status" value="1"/>
</dbReference>
<dbReference type="KEGG" id="eml:EMELA_v1c07800"/>
<evidence type="ECO:0000256" key="1">
    <source>
        <dbReference type="SAM" id="Phobius"/>
    </source>
</evidence>
<feature type="transmembrane region" description="Helical" evidence="1">
    <location>
        <begin position="110"/>
        <end position="136"/>
    </location>
</feature>
<dbReference type="AlphaFoldDB" id="A0A2K8NWW5"/>
<proteinExistence type="predicted"/>
<keyword evidence="1" id="KW-0472">Membrane</keyword>
<keyword evidence="1" id="KW-1133">Transmembrane helix</keyword>
<feature type="transmembrane region" description="Helical" evidence="1">
    <location>
        <begin position="148"/>
        <end position="170"/>
    </location>
</feature>
<dbReference type="InterPro" id="IPR053647">
    <property type="entry name" value="Riboflavin_Transporter_RibV"/>
</dbReference>
<gene>
    <name evidence="2" type="ORF">EMELA_v1c07800</name>
</gene>
<dbReference type="EMBL" id="CP024964">
    <property type="protein sequence ID" value="ATZ18267.1"/>
    <property type="molecule type" value="Genomic_DNA"/>
</dbReference>
<evidence type="ECO:0000313" key="2">
    <source>
        <dbReference type="EMBL" id="ATZ18267.1"/>
    </source>
</evidence>
<feature type="transmembrane region" description="Helical" evidence="1">
    <location>
        <begin position="60"/>
        <end position="82"/>
    </location>
</feature>
<accession>A0A2K8NWW5</accession>
<organism evidence="2 3">
    <name type="scientific">Mesoplasma melaleucae</name>
    <dbReference type="NCBI Taxonomy" id="81459"/>
    <lineage>
        <taxon>Bacteria</taxon>
        <taxon>Bacillati</taxon>
        <taxon>Mycoplasmatota</taxon>
        <taxon>Mollicutes</taxon>
        <taxon>Entomoplasmatales</taxon>
        <taxon>Entomoplasmataceae</taxon>
        <taxon>Mesoplasma</taxon>
    </lineage>
</organism>
<dbReference type="OrthoDB" id="400886at2"/>
<keyword evidence="1" id="KW-0812">Transmembrane</keyword>
<reference evidence="2 3" key="1">
    <citation type="submission" date="2017-11" db="EMBL/GenBank/DDBJ databases">
        <title>Genome sequence of Entomoplasma melaleucae M1 (ATCC 49191).</title>
        <authorList>
            <person name="Lo W.-S."/>
            <person name="Gasparich G.E."/>
            <person name="Kuo C.-H."/>
        </authorList>
    </citation>
    <scope>NUCLEOTIDE SEQUENCE [LARGE SCALE GENOMIC DNA]</scope>
    <source>
        <strain evidence="2 3">M1</strain>
    </source>
</reference>
<dbReference type="RefSeq" id="WP_028124361.1">
    <property type="nucleotide sequence ID" value="NZ_CP024964.1"/>
</dbReference>
<sequence length="228" mass="26524">MDKKYRLWNYKYDFAEINLKNWKEVFKDTFKLNIRKIALLSMLFAIEIIMTIISKVIMGIAIPMIVGVYTIEISFFVILIIYLCSNYIYASILSISAIWFRLLLGSEPIGLLSMMISDMFFLTIFAIVLFILKKFILFKFNFKNQITILIYLICIAGLISMIGSGFISMLCNDKFIFNMYYLHDDGSGYWTMLLWVGFGVTIAKYIINILLFISTIKVLLILLKQSRA</sequence>
<keyword evidence="3" id="KW-1185">Reference proteome</keyword>
<feature type="transmembrane region" description="Helical" evidence="1">
    <location>
        <begin position="37"/>
        <end position="54"/>
    </location>
</feature>